<accession>A0A6G0T3T3</accession>
<proteinExistence type="predicted"/>
<protein>
    <submittedName>
        <fullName evidence="2">Uncharacterized protein</fullName>
    </submittedName>
</protein>
<feature type="transmembrane region" description="Helical" evidence="1">
    <location>
        <begin position="192"/>
        <end position="211"/>
    </location>
</feature>
<evidence type="ECO:0000256" key="1">
    <source>
        <dbReference type="SAM" id="Phobius"/>
    </source>
</evidence>
<gene>
    <name evidence="2" type="ORF">AGLY_014904</name>
</gene>
<keyword evidence="3" id="KW-1185">Reference proteome</keyword>
<dbReference type="Proteomes" id="UP000475862">
    <property type="component" value="Unassembled WGS sequence"/>
</dbReference>
<name>A0A6G0T3T3_APHGL</name>
<keyword evidence="1" id="KW-0472">Membrane</keyword>
<sequence length="213" mass="24062">MRRSNSLSAVFKSFLTDSNKDMTLQIDLNRPLSTIVELKNANKYFILSEINPFLHDGRLNCVLWLLKSGLSSVFEDSKSFHWNNTTKDFKINPTQCFMSQDSGINIPGASITLKNSEIISKSVNKYGRSTKETLLNPTISLDLILTSGLIFLVRIDNKLLCQSTSFSKTSSFSSSTKFVILKFDELVDSREVLFFSFTVFFPLALFGFSTFNP</sequence>
<evidence type="ECO:0000313" key="2">
    <source>
        <dbReference type="EMBL" id="KAE9524854.1"/>
    </source>
</evidence>
<evidence type="ECO:0000313" key="3">
    <source>
        <dbReference type="Proteomes" id="UP000475862"/>
    </source>
</evidence>
<dbReference type="AlphaFoldDB" id="A0A6G0T3T3"/>
<dbReference type="EMBL" id="VYZN01000065">
    <property type="protein sequence ID" value="KAE9524854.1"/>
    <property type="molecule type" value="Genomic_DNA"/>
</dbReference>
<comment type="caution">
    <text evidence="2">The sequence shown here is derived from an EMBL/GenBank/DDBJ whole genome shotgun (WGS) entry which is preliminary data.</text>
</comment>
<reference evidence="2 3" key="1">
    <citation type="submission" date="2019-08" db="EMBL/GenBank/DDBJ databases">
        <title>The genome of the soybean aphid Biotype 1, its phylome, world population structure and adaptation to the North American continent.</title>
        <authorList>
            <person name="Giordano R."/>
            <person name="Donthu R.K."/>
            <person name="Hernandez A.G."/>
            <person name="Wright C.L."/>
            <person name="Zimin A.V."/>
        </authorList>
    </citation>
    <scope>NUCLEOTIDE SEQUENCE [LARGE SCALE GENOMIC DNA]</scope>
    <source>
        <tissue evidence="2">Whole aphids</tissue>
    </source>
</reference>
<keyword evidence="1" id="KW-1133">Transmembrane helix</keyword>
<organism evidence="2 3">
    <name type="scientific">Aphis glycines</name>
    <name type="common">Soybean aphid</name>
    <dbReference type="NCBI Taxonomy" id="307491"/>
    <lineage>
        <taxon>Eukaryota</taxon>
        <taxon>Metazoa</taxon>
        <taxon>Ecdysozoa</taxon>
        <taxon>Arthropoda</taxon>
        <taxon>Hexapoda</taxon>
        <taxon>Insecta</taxon>
        <taxon>Pterygota</taxon>
        <taxon>Neoptera</taxon>
        <taxon>Paraneoptera</taxon>
        <taxon>Hemiptera</taxon>
        <taxon>Sternorrhyncha</taxon>
        <taxon>Aphidomorpha</taxon>
        <taxon>Aphidoidea</taxon>
        <taxon>Aphididae</taxon>
        <taxon>Aphidini</taxon>
        <taxon>Aphis</taxon>
        <taxon>Aphis</taxon>
    </lineage>
</organism>
<keyword evidence="1" id="KW-0812">Transmembrane</keyword>